<feature type="transmembrane region" description="Helical" evidence="1">
    <location>
        <begin position="94"/>
        <end position="117"/>
    </location>
</feature>
<keyword evidence="3" id="KW-1185">Reference proteome</keyword>
<keyword evidence="1" id="KW-0472">Membrane</keyword>
<evidence type="ECO:0000313" key="2">
    <source>
        <dbReference type="EMBL" id="GAP02194.1"/>
    </source>
</evidence>
<keyword evidence="1" id="KW-0812">Transmembrane</keyword>
<reference evidence="2 3" key="1">
    <citation type="journal article" date="2015" name="BMC Genomics">
        <title>Comparative genomics of Fructobacillus spp. and Leuconostoc spp. reveals niche-specific evolution of Fructobacillus spp.</title>
        <authorList>
            <person name="Endo A."/>
            <person name="Tanizawa Y."/>
            <person name="Tanaka N."/>
            <person name="Maeno S."/>
            <person name="Kumar H."/>
            <person name="Shiwa Y."/>
            <person name="Okada S."/>
            <person name="Yoshikawa H."/>
            <person name="Dicks L."/>
            <person name="Nakagawa J."/>
            <person name="Arita M."/>
        </authorList>
    </citation>
    <scope>NUCLEOTIDE SEQUENCE [LARGE SCALE GENOMIC DNA]</scope>
    <source>
        <strain evidence="2 3">DSM 15468</strain>
    </source>
</reference>
<keyword evidence="1" id="KW-1133">Transmembrane helix</keyword>
<accession>A0A3F3GR08</accession>
<feature type="transmembrane region" description="Helical" evidence="1">
    <location>
        <begin position="62"/>
        <end position="82"/>
    </location>
</feature>
<feature type="transmembrane region" description="Helical" evidence="1">
    <location>
        <begin position="31"/>
        <end position="50"/>
    </location>
</feature>
<feature type="transmembrane region" description="Helical" evidence="1">
    <location>
        <begin position="7"/>
        <end position="25"/>
    </location>
</feature>
<proteinExistence type="predicted"/>
<dbReference type="EMBL" id="DF968063">
    <property type="protein sequence ID" value="GAP02194.1"/>
    <property type="molecule type" value="Genomic_DNA"/>
</dbReference>
<organism evidence="2 3">
    <name type="scientific">Fructobacillus pseudoficulneus</name>
    <dbReference type="NCBI Taxonomy" id="220714"/>
    <lineage>
        <taxon>Bacteria</taxon>
        <taxon>Bacillati</taxon>
        <taxon>Bacillota</taxon>
        <taxon>Bacilli</taxon>
        <taxon>Lactobacillales</taxon>
        <taxon>Lactobacillaceae</taxon>
        <taxon>Fructobacillus</taxon>
    </lineage>
</organism>
<dbReference type="STRING" id="220714.SAMN05660469_0145"/>
<dbReference type="RefSeq" id="WP_059375289.1">
    <property type="nucleotide sequence ID" value="NZ_DF968063.1"/>
</dbReference>
<name>A0A3F3GR08_9LACO</name>
<dbReference type="AlphaFoldDB" id="A0A3F3GR08"/>
<sequence>MRLNSRYIFLFAAIFLPIIIPEYQLDGLTGNSMVSLELALIAVAILPIDFTTTKKSEKIKNYLIIIGTIILSFVLYFLYQNYMDYQMLANGKISSWYILFILPAIMPMLIVHFCRWVKERFKETELKENNEIDEF</sequence>
<gene>
    <name evidence="2" type="ORF">FPFC_010720</name>
</gene>
<dbReference type="Proteomes" id="UP000061227">
    <property type="component" value="Unassembled WGS sequence"/>
</dbReference>
<protein>
    <submittedName>
        <fullName evidence="2">Ferrous iron transport protein B</fullName>
    </submittedName>
</protein>
<evidence type="ECO:0000256" key="1">
    <source>
        <dbReference type="SAM" id="Phobius"/>
    </source>
</evidence>
<evidence type="ECO:0000313" key="3">
    <source>
        <dbReference type="Proteomes" id="UP000061227"/>
    </source>
</evidence>